<dbReference type="AlphaFoldDB" id="A0A4Y1Z8D9"/>
<dbReference type="InterPro" id="IPR050244">
    <property type="entry name" value="Auton_GlycylRad_Cofactor"/>
</dbReference>
<keyword evidence="2" id="KW-0808">Transferase</keyword>
<dbReference type="EC" id="2.3.1.54" evidence="2"/>
<keyword evidence="2" id="KW-0456">Lyase</keyword>
<gene>
    <name evidence="2" type="ORF">NBRC111894_871</name>
</gene>
<dbReference type="GO" id="GO:0005829">
    <property type="term" value="C:cytosol"/>
    <property type="evidence" value="ECO:0007669"/>
    <property type="project" value="TreeGrafter"/>
</dbReference>
<dbReference type="SUPFAM" id="SSF51998">
    <property type="entry name" value="PFL-like glycyl radical enzymes"/>
    <property type="match status" value="1"/>
</dbReference>
<organism evidence="2 3">
    <name type="scientific">Sporolactobacillus inulinus</name>
    <dbReference type="NCBI Taxonomy" id="2078"/>
    <lineage>
        <taxon>Bacteria</taxon>
        <taxon>Bacillati</taxon>
        <taxon>Bacillota</taxon>
        <taxon>Bacilli</taxon>
        <taxon>Bacillales</taxon>
        <taxon>Sporolactobacillaceae</taxon>
        <taxon>Sporolactobacillus</taxon>
    </lineage>
</organism>
<dbReference type="InterPro" id="IPR004184">
    <property type="entry name" value="PFL_dom"/>
</dbReference>
<keyword evidence="2" id="KW-0670">Pyruvate</keyword>
<dbReference type="Proteomes" id="UP000319716">
    <property type="component" value="Unassembled WGS sequence"/>
</dbReference>
<reference evidence="2 3" key="1">
    <citation type="submission" date="2017-11" db="EMBL/GenBank/DDBJ databases">
        <title>Draft Genome Sequence of Sporolactobacillus inulinus NBRC 111894 Isolated from Koso, a Japanese Sugar-Vegetable Fermented Beverage.</title>
        <authorList>
            <person name="Chiou T.Y."/>
            <person name="Oshima K."/>
            <person name="Suda W."/>
            <person name="Hattori M."/>
            <person name="Takahashi T."/>
        </authorList>
    </citation>
    <scope>NUCLEOTIDE SEQUENCE [LARGE SCALE GENOMIC DNA]</scope>
    <source>
        <strain evidence="2 3">NBRC111894</strain>
    </source>
</reference>
<evidence type="ECO:0000313" key="3">
    <source>
        <dbReference type="Proteomes" id="UP000319716"/>
    </source>
</evidence>
<name>A0A4Y1Z8D9_9BACL</name>
<feature type="domain" description="PFL" evidence="1">
    <location>
        <begin position="1"/>
        <end position="61"/>
    </location>
</feature>
<dbReference type="PANTHER" id="PTHR30191:SF0">
    <property type="entry name" value="FORMATE ACETYLTRANSFERASE 1"/>
    <property type="match status" value="1"/>
</dbReference>
<dbReference type="Gene3D" id="3.20.70.20">
    <property type="match status" value="1"/>
</dbReference>
<dbReference type="EMBL" id="BEXB01000005">
    <property type="protein sequence ID" value="GAY75317.1"/>
    <property type="molecule type" value="Genomic_DNA"/>
</dbReference>
<dbReference type="GO" id="GO:0008861">
    <property type="term" value="F:formate C-acetyltransferase activity"/>
    <property type="evidence" value="ECO:0007669"/>
    <property type="project" value="UniProtKB-EC"/>
</dbReference>
<accession>A0A4Y1Z8D9</accession>
<comment type="caution">
    <text evidence="2">The sequence shown here is derived from an EMBL/GenBank/DDBJ whole genome shotgun (WGS) entry which is preliminary data.</text>
</comment>
<dbReference type="GO" id="GO:0016829">
    <property type="term" value="F:lyase activity"/>
    <property type="evidence" value="ECO:0007669"/>
    <property type="project" value="UniProtKB-KW"/>
</dbReference>
<sequence length="61" mass="6834">MKLRLVKFARTPDYNELFSGDPTWVTESIGGISVDGQPLVTKNSFRFLHTLENLGPAPNRT</sequence>
<dbReference type="PANTHER" id="PTHR30191">
    <property type="entry name" value="FORMATE ACETYLTRANSFERASE"/>
    <property type="match status" value="1"/>
</dbReference>
<keyword evidence="2" id="KW-0012">Acyltransferase</keyword>
<evidence type="ECO:0000313" key="2">
    <source>
        <dbReference type="EMBL" id="GAY75317.1"/>
    </source>
</evidence>
<dbReference type="Pfam" id="PF02901">
    <property type="entry name" value="PFL-like"/>
    <property type="match status" value="1"/>
</dbReference>
<evidence type="ECO:0000259" key="1">
    <source>
        <dbReference type="PROSITE" id="PS51554"/>
    </source>
</evidence>
<proteinExistence type="predicted"/>
<protein>
    <submittedName>
        <fullName evidence="2">Pyruvate formate-lyase</fullName>
        <ecNumber evidence="2">2.3.1.54</ecNumber>
    </submittedName>
</protein>
<dbReference type="PROSITE" id="PS51554">
    <property type="entry name" value="PFL"/>
    <property type="match status" value="1"/>
</dbReference>